<keyword evidence="2" id="KW-1185">Reference proteome</keyword>
<dbReference type="Proteomes" id="UP000186817">
    <property type="component" value="Unassembled WGS sequence"/>
</dbReference>
<comment type="caution">
    <text evidence="1">The sequence shown here is derived from an EMBL/GenBank/DDBJ whole genome shotgun (WGS) entry which is preliminary data.</text>
</comment>
<organism evidence="1 2">
    <name type="scientific">Symbiodinium microadriaticum</name>
    <name type="common">Dinoflagellate</name>
    <name type="synonym">Zooxanthella microadriatica</name>
    <dbReference type="NCBI Taxonomy" id="2951"/>
    <lineage>
        <taxon>Eukaryota</taxon>
        <taxon>Sar</taxon>
        <taxon>Alveolata</taxon>
        <taxon>Dinophyceae</taxon>
        <taxon>Suessiales</taxon>
        <taxon>Symbiodiniaceae</taxon>
        <taxon>Symbiodinium</taxon>
    </lineage>
</organism>
<evidence type="ECO:0000313" key="2">
    <source>
        <dbReference type="Proteomes" id="UP000186817"/>
    </source>
</evidence>
<evidence type="ECO:0000313" key="1">
    <source>
        <dbReference type="EMBL" id="OLQ15640.1"/>
    </source>
</evidence>
<proteinExistence type="predicted"/>
<dbReference type="AlphaFoldDB" id="A0A1Q9F7I4"/>
<gene>
    <name evidence="1" type="ORF">AK812_SmicGene47</name>
</gene>
<name>A0A1Q9F7I4_SYMMI</name>
<accession>A0A1Q9F7I4</accession>
<protein>
    <submittedName>
        <fullName evidence="1">Uncharacterized protein</fullName>
    </submittedName>
</protein>
<dbReference type="OrthoDB" id="444437at2759"/>
<sequence length="688" mass="75290">MSTRSDMALHAALVSREGHFKRGEEETFRDFVLVSAEGEVDSDYLTGAISLDGDIPCKVAVAAISEVQAARAAGISEEHLGAMSRLLQKRPGKTENEDVEEAVGLAAEPGQEGDPVAGTGGGQDVVAQALVKLAGIVDALAQGKSRKKALQKTLKENYQEIYNSVERLMKEDLGSQTEGPGLPQSSGTFRGWVEHRSRIPAIPTNCRLAWILAGALHTLNQGDIPGAKATLGLGLASLDRLAIDRGQWLVAAECSLEPLGPPISCFQRHQLPTLEEAQHSRLLDPRWIEAFYQKVKDLDDYVERKLARPPRAPDSIVVVRELVETYKDEGLLPHPGKTFYEEQIAEIWGSRLDGDKGLTRRTVIRICPELAEELVLVAILSSVAVSDLRLHNSPHVFSADASDSGIGITTAEPPVGGFCRRHPLWILLGAGLDYREGLRKAIPGDRHINILETKALMLVEKEVSHEGFNRRAFGLSDSQVALAVAVKGRSFSAARNEVLQDSLAVHIDCNSILSSGFLPTEFNSADGHSRNRKCGQRMLEWPAGLLESLAADLMLGWRLTGDWSEQVQRHCYQKSSDQRSSPLRQRNAVLVALVYELGSNEPEPPYFVQFVQKLQTLMLGGVDPDPRGLRACFAGFQGILERPVIDRLTPGIQERQRIEGRGITKAQAVHLDALSGKRHIAPLALSYH</sequence>
<reference evidence="1 2" key="1">
    <citation type="submission" date="2016-02" db="EMBL/GenBank/DDBJ databases">
        <title>Genome analysis of coral dinoflagellate symbionts highlights evolutionary adaptations to a symbiotic lifestyle.</title>
        <authorList>
            <person name="Aranda M."/>
            <person name="Li Y."/>
            <person name="Liew Y.J."/>
            <person name="Baumgarten S."/>
            <person name="Simakov O."/>
            <person name="Wilson M."/>
            <person name="Piel J."/>
            <person name="Ashoor H."/>
            <person name="Bougouffa S."/>
            <person name="Bajic V.B."/>
            <person name="Ryu T."/>
            <person name="Ravasi T."/>
            <person name="Bayer T."/>
            <person name="Micklem G."/>
            <person name="Kim H."/>
            <person name="Bhak J."/>
            <person name="Lajeunesse T.C."/>
            <person name="Voolstra C.R."/>
        </authorList>
    </citation>
    <scope>NUCLEOTIDE SEQUENCE [LARGE SCALE GENOMIC DNA]</scope>
    <source>
        <strain evidence="1 2">CCMP2467</strain>
    </source>
</reference>
<dbReference type="EMBL" id="LSRX01000001">
    <property type="protein sequence ID" value="OLQ15640.1"/>
    <property type="molecule type" value="Genomic_DNA"/>
</dbReference>